<accession>A0AAV6TE12</accession>
<dbReference type="AlphaFoldDB" id="A0AAV6TE12"/>
<dbReference type="Proteomes" id="UP000827092">
    <property type="component" value="Unassembled WGS sequence"/>
</dbReference>
<protein>
    <submittedName>
        <fullName evidence="1">Uncharacterized protein</fullName>
    </submittedName>
</protein>
<evidence type="ECO:0000313" key="1">
    <source>
        <dbReference type="EMBL" id="KAG8155942.1"/>
    </source>
</evidence>
<gene>
    <name evidence="1" type="ORF">JTE90_028302</name>
</gene>
<dbReference type="PROSITE" id="PS51257">
    <property type="entry name" value="PROKAR_LIPOPROTEIN"/>
    <property type="match status" value="1"/>
</dbReference>
<keyword evidence="2" id="KW-1185">Reference proteome</keyword>
<comment type="caution">
    <text evidence="1">The sequence shown here is derived from an EMBL/GenBank/DDBJ whole genome shotgun (WGS) entry which is preliminary data.</text>
</comment>
<sequence>MHHTHQKSRKTLICQSSPCPGLVGFGCVESIERKPPLLVCDLLRQFLLSFSLQPTSPATQKLWFPGSCPACPLRNTADRWLASHLWLELGLVSDRFDPLTFVLDYNGHSGKCFRHVVSSCDVPKNFHL</sequence>
<reference evidence="1 2" key="1">
    <citation type="journal article" date="2022" name="Nat. Ecol. Evol.">
        <title>A masculinizing supergene underlies an exaggerated male reproductive morph in a spider.</title>
        <authorList>
            <person name="Hendrickx F."/>
            <person name="De Corte Z."/>
            <person name="Sonet G."/>
            <person name="Van Belleghem S.M."/>
            <person name="Kostlbacher S."/>
            <person name="Vangestel C."/>
        </authorList>
    </citation>
    <scope>NUCLEOTIDE SEQUENCE [LARGE SCALE GENOMIC DNA]</scope>
    <source>
        <strain evidence="1">W744_W776</strain>
    </source>
</reference>
<proteinExistence type="predicted"/>
<dbReference type="EMBL" id="JAFNEN010006440">
    <property type="protein sequence ID" value="KAG8155942.1"/>
    <property type="molecule type" value="Genomic_DNA"/>
</dbReference>
<organism evidence="1 2">
    <name type="scientific">Oedothorax gibbosus</name>
    <dbReference type="NCBI Taxonomy" id="931172"/>
    <lineage>
        <taxon>Eukaryota</taxon>
        <taxon>Metazoa</taxon>
        <taxon>Ecdysozoa</taxon>
        <taxon>Arthropoda</taxon>
        <taxon>Chelicerata</taxon>
        <taxon>Arachnida</taxon>
        <taxon>Araneae</taxon>
        <taxon>Araneomorphae</taxon>
        <taxon>Entelegynae</taxon>
        <taxon>Araneoidea</taxon>
        <taxon>Linyphiidae</taxon>
        <taxon>Erigoninae</taxon>
        <taxon>Oedothorax</taxon>
    </lineage>
</organism>
<evidence type="ECO:0000313" key="2">
    <source>
        <dbReference type="Proteomes" id="UP000827092"/>
    </source>
</evidence>
<name>A0AAV6TE12_9ARAC</name>